<dbReference type="GeneID" id="14651508"/>
<dbReference type="eggNOG" id="arCOG04576">
    <property type="taxonomic scope" value="Archaea"/>
</dbReference>
<organism evidence="2 3">
    <name type="scientific">Natronomonas moolapensis (strain DSM 18674 / CECT 7526 / JCM 14361 / 8.8.11)</name>
    <dbReference type="NCBI Taxonomy" id="268739"/>
    <lineage>
        <taxon>Archaea</taxon>
        <taxon>Methanobacteriati</taxon>
        <taxon>Methanobacteriota</taxon>
        <taxon>Stenosarchaea group</taxon>
        <taxon>Halobacteria</taxon>
        <taxon>Halobacteriales</taxon>
        <taxon>Natronomonadaceae</taxon>
        <taxon>Natronomonas</taxon>
    </lineage>
</organism>
<feature type="domain" description="HEWD" evidence="1">
    <location>
        <begin position="1"/>
        <end position="60"/>
    </location>
</feature>
<evidence type="ECO:0000313" key="2">
    <source>
        <dbReference type="EMBL" id="CCQ36942.1"/>
    </source>
</evidence>
<gene>
    <name evidence="2" type="ordered locus">Nmlp_2790</name>
</gene>
<protein>
    <recommendedName>
        <fullName evidence="1">HEWD domain-containing protein</fullName>
    </recommendedName>
</protein>
<sequence>MSPEIVPPMRRICEQCGRTDVWDEDTHNWVIAEEEGKRKVGDRHCIHEWDINGQYNPVTGETEPEG</sequence>
<dbReference type="AlphaFoldDB" id="M1Y359"/>
<reference evidence="2 3" key="1">
    <citation type="journal article" date="2013" name="Genome Announc.">
        <title>Genome of the haloarchaeon Natronomonas moolapensis, a neutrophilic member of a previously haloalkaliphilic genus.</title>
        <authorList>
            <person name="Dyall-Smith M.L."/>
            <person name="Pfeiffer F."/>
            <person name="Oberwinkler T."/>
            <person name="Klee K."/>
            <person name="Rampp M."/>
            <person name="Palm P."/>
            <person name="Gross K."/>
            <person name="Schuster S.C."/>
            <person name="Oesterhelt D."/>
        </authorList>
    </citation>
    <scope>NUCLEOTIDE SEQUENCE [LARGE SCALE GENOMIC DNA]</scope>
    <source>
        <strain evidence="3">DSM 18674 / JCM 14361 / 8.8.11</strain>
    </source>
</reference>
<dbReference type="HOGENOM" id="CLU_196451_0_0_2"/>
<keyword evidence="3" id="KW-1185">Reference proteome</keyword>
<dbReference type="OrthoDB" id="212207at2157"/>
<dbReference type="Proteomes" id="UP000011867">
    <property type="component" value="Chromosome"/>
</dbReference>
<dbReference type="Pfam" id="PF20576">
    <property type="entry name" value="HEWD"/>
    <property type="match status" value="1"/>
</dbReference>
<name>M1Y359_NATM8</name>
<dbReference type="EMBL" id="HF582854">
    <property type="protein sequence ID" value="CCQ36942.1"/>
    <property type="molecule type" value="Genomic_DNA"/>
</dbReference>
<dbReference type="RefSeq" id="WP_015409708.1">
    <property type="nucleotide sequence ID" value="NC_020388.1"/>
</dbReference>
<accession>M1Y359</accession>
<dbReference type="KEGG" id="nmo:Nmlp_2790"/>
<evidence type="ECO:0000259" key="1">
    <source>
        <dbReference type="Pfam" id="PF20576"/>
    </source>
</evidence>
<proteinExistence type="predicted"/>
<evidence type="ECO:0000313" key="3">
    <source>
        <dbReference type="Proteomes" id="UP000011867"/>
    </source>
</evidence>
<dbReference type="InterPro" id="IPR046782">
    <property type="entry name" value="HEWD"/>
</dbReference>